<keyword evidence="3" id="KW-1185">Reference proteome</keyword>
<name>A0A370L365_9HYPH</name>
<dbReference type="SUPFAM" id="SSF55729">
    <property type="entry name" value="Acyl-CoA N-acyltransferases (Nat)"/>
    <property type="match status" value="1"/>
</dbReference>
<evidence type="ECO:0000313" key="2">
    <source>
        <dbReference type="EMBL" id="RDJ22841.1"/>
    </source>
</evidence>
<proteinExistence type="predicted"/>
<dbReference type="EMBL" id="QQTP01000009">
    <property type="protein sequence ID" value="RDJ22841.1"/>
    <property type="molecule type" value="Genomic_DNA"/>
</dbReference>
<dbReference type="Pfam" id="PF00583">
    <property type="entry name" value="Acetyltransf_1"/>
    <property type="match status" value="1"/>
</dbReference>
<dbReference type="PROSITE" id="PS51186">
    <property type="entry name" value="GNAT"/>
    <property type="match status" value="1"/>
</dbReference>
<evidence type="ECO:0000259" key="1">
    <source>
        <dbReference type="PROSITE" id="PS51186"/>
    </source>
</evidence>
<keyword evidence="2" id="KW-0808">Transferase</keyword>
<evidence type="ECO:0000313" key="3">
    <source>
        <dbReference type="Proteomes" id="UP000255207"/>
    </source>
</evidence>
<protein>
    <submittedName>
        <fullName evidence="2">GNAT family N-acetyltransferase</fullName>
    </submittedName>
</protein>
<reference evidence="3" key="1">
    <citation type="submission" date="2018-07" db="EMBL/GenBank/DDBJ databases">
        <authorList>
            <person name="Safronova V.I."/>
            <person name="Chirak E.R."/>
            <person name="Sazanova A.L."/>
        </authorList>
    </citation>
    <scope>NUCLEOTIDE SEQUENCE [LARGE SCALE GENOMIC DNA]</scope>
    <source>
        <strain evidence="3">RCAM04685</strain>
    </source>
</reference>
<organism evidence="2 3">
    <name type="scientific">Bosea caraganae</name>
    <dbReference type="NCBI Taxonomy" id="2763117"/>
    <lineage>
        <taxon>Bacteria</taxon>
        <taxon>Pseudomonadati</taxon>
        <taxon>Pseudomonadota</taxon>
        <taxon>Alphaproteobacteria</taxon>
        <taxon>Hyphomicrobiales</taxon>
        <taxon>Boseaceae</taxon>
        <taxon>Bosea</taxon>
    </lineage>
</organism>
<dbReference type="AlphaFoldDB" id="A0A370L365"/>
<dbReference type="Proteomes" id="UP000255207">
    <property type="component" value="Unassembled WGS sequence"/>
</dbReference>
<dbReference type="Gene3D" id="3.40.630.30">
    <property type="match status" value="1"/>
</dbReference>
<dbReference type="PANTHER" id="PTHR39173">
    <property type="entry name" value="ACETYLTRANSFERASE"/>
    <property type="match status" value="1"/>
</dbReference>
<dbReference type="PANTHER" id="PTHR39173:SF1">
    <property type="entry name" value="ACETYLTRANSFERASE"/>
    <property type="match status" value="1"/>
</dbReference>
<accession>A0A370L365</accession>
<dbReference type="GO" id="GO:0016747">
    <property type="term" value="F:acyltransferase activity, transferring groups other than amino-acyl groups"/>
    <property type="evidence" value="ECO:0007669"/>
    <property type="project" value="InterPro"/>
</dbReference>
<feature type="domain" description="N-acetyltransferase" evidence="1">
    <location>
        <begin position="1"/>
        <end position="150"/>
    </location>
</feature>
<dbReference type="InterPro" id="IPR016181">
    <property type="entry name" value="Acyl_CoA_acyltransferase"/>
</dbReference>
<dbReference type="CDD" id="cd04301">
    <property type="entry name" value="NAT_SF"/>
    <property type="match status" value="1"/>
</dbReference>
<sequence length="153" mass="16899">MTIDASFLPKLSHEDVSLHLSERHDAEHSPWGALSYRFDIIVAGRRAGTISLRVGTTHLLTHLAGQIGFSVDPTFRGRGLARKAVLALLPAARLHGLRELWLTTTEDNLASRRTLENLGCSFAGRVPVPQNYVSYAQGEREKLRFRLALDGGD</sequence>
<comment type="caution">
    <text evidence="2">The sequence shown here is derived from an EMBL/GenBank/DDBJ whole genome shotgun (WGS) entry which is preliminary data.</text>
</comment>
<dbReference type="InterPro" id="IPR000182">
    <property type="entry name" value="GNAT_dom"/>
</dbReference>
<dbReference type="OrthoDB" id="5293267at2"/>
<gene>
    <name evidence="2" type="ORF">DWE98_16835</name>
</gene>